<dbReference type="EMBL" id="AP029612">
    <property type="protein sequence ID" value="BFG69341.1"/>
    <property type="molecule type" value="Genomic_DNA"/>
</dbReference>
<dbReference type="InterPro" id="IPR036942">
    <property type="entry name" value="Beta-barrel_TonB_sf"/>
</dbReference>
<name>A0AAT9GFQ7_9BACT</name>
<protein>
    <submittedName>
        <fullName evidence="5">Outer membrane beta-barrel family protein</fullName>
    </submittedName>
</protein>
<evidence type="ECO:0000256" key="3">
    <source>
        <dbReference type="ARBA" id="ARBA00023237"/>
    </source>
</evidence>
<dbReference type="InterPro" id="IPR037066">
    <property type="entry name" value="Plug_dom_sf"/>
</dbReference>
<dbReference type="GO" id="GO:0009279">
    <property type="term" value="C:cell outer membrane"/>
    <property type="evidence" value="ECO:0007669"/>
    <property type="project" value="UniProtKB-SubCell"/>
</dbReference>
<reference evidence="5" key="1">
    <citation type="submission" date="2024-02" db="EMBL/GenBank/DDBJ databases">
        <title>Sediminibacterium planktonica sp. nov. and Sediminibacterium longus sp. nov., isolated from surface lake and river water.</title>
        <authorList>
            <person name="Watanabe K."/>
            <person name="Takemine S."/>
            <person name="Ishii Y."/>
            <person name="Ogata Y."/>
            <person name="Shindo C."/>
            <person name="Suda W."/>
        </authorList>
    </citation>
    <scope>NUCLEOTIDE SEQUENCE</scope>
    <source>
        <strain evidence="5">KACHI17</strain>
    </source>
</reference>
<dbReference type="Pfam" id="PF14905">
    <property type="entry name" value="OMP_b-brl_3"/>
    <property type="match status" value="1"/>
</dbReference>
<keyword evidence="3" id="KW-0998">Cell outer membrane</keyword>
<evidence type="ECO:0000256" key="1">
    <source>
        <dbReference type="ARBA" id="ARBA00004442"/>
    </source>
</evidence>
<proteinExistence type="predicted"/>
<feature type="domain" description="Outer membrane protein beta-barrel" evidence="4">
    <location>
        <begin position="373"/>
        <end position="767"/>
    </location>
</feature>
<dbReference type="Gene3D" id="2.40.170.20">
    <property type="entry name" value="TonB-dependent receptor, beta-barrel domain"/>
    <property type="match status" value="1"/>
</dbReference>
<organism evidence="5">
    <name type="scientific">Sediminibacterium sp. KACHI17</name>
    <dbReference type="NCBI Taxonomy" id="1751071"/>
    <lineage>
        <taxon>Bacteria</taxon>
        <taxon>Pseudomonadati</taxon>
        <taxon>Bacteroidota</taxon>
        <taxon>Chitinophagia</taxon>
        <taxon>Chitinophagales</taxon>
        <taxon>Chitinophagaceae</taxon>
        <taxon>Sediminibacterium</taxon>
    </lineage>
</organism>
<dbReference type="SUPFAM" id="SSF56935">
    <property type="entry name" value="Porins"/>
    <property type="match status" value="1"/>
</dbReference>
<dbReference type="PANTHER" id="PTHR40980:SF4">
    <property type="entry name" value="TONB-DEPENDENT RECEPTOR-LIKE BETA-BARREL DOMAIN-CONTAINING PROTEIN"/>
    <property type="match status" value="1"/>
</dbReference>
<dbReference type="InterPro" id="IPR041700">
    <property type="entry name" value="OMP_b-brl_3"/>
</dbReference>
<dbReference type="PANTHER" id="PTHR40980">
    <property type="entry name" value="PLUG DOMAIN-CONTAINING PROTEIN"/>
    <property type="match status" value="1"/>
</dbReference>
<accession>A0AAT9GFQ7</accession>
<dbReference type="RefSeq" id="WP_353549666.1">
    <property type="nucleotide sequence ID" value="NZ_AP029612.1"/>
</dbReference>
<keyword evidence="2" id="KW-0472">Membrane</keyword>
<evidence type="ECO:0000256" key="2">
    <source>
        <dbReference type="ARBA" id="ARBA00023136"/>
    </source>
</evidence>
<dbReference type="AlphaFoldDB" id="A0AAT9GFQ7"/>
<dbReference type="Gene3D" id="2.170.130.10">
    <property type="entry name" value="TonB-dependent receptor, plug domain"/>
    <property type="match status" value="1"/>
</dbReference>
<evidence type="ECO:0000259" key="4">
    <source>
        <dbReference type="Pfam" id="PF14905"/>
    </source>
</evidence>
<sequence length="794" mass="89124">MSVQAQKRNITIHSTLTDSITNASVPFATIRIFTGEKLKKQISSLVSDQTGSFTINLTVFNRAALYLEVSHNNYHTKVVELDFPSERDSILQISTIPLISSIHSLEEVIVKTKKLLVETNPDGISFNVSGDPSLETALAIDALRKTPFVSITGNEQISVNGKPTKILMNGRSTGILSNNPAAVLNAIPANLIKKIEVITNPSAKYDAEGYSAVINIISKKISGYSFSNGVHFSTGAVSKISVVPSGSFKFGKFGLNFSGGHTESNEIVWSESYYQSLDRTAAYSKRNIHSIGATSKGLQWGSWELSLDIDSVTYISGYGGIGGNSNRPKVAENVHIYDNNNVILTEGFFKTNKNISSPYGDAGLDFIKLSKKTKRQQFSINTNLQWSDFRDDAISDQINKGANNRFVLNNNYSKNRQFTVQTDYNIPLTPYQSLDIGAKVIFRNATSDYQSFLRSDINTPYIKDIRNSDYFTYEQQVSSMYLVYRLNLNRKNTIQPGIRLEHTNLQGRFIDHQTSIQQLYSNIFPSLSFARNLGKGMYLRTSFSKRISRPGIKYLNPFINNYDSLNISFGNPNLQPEFTNSYDITFSINRPTYNISFSAGYDKQKDLIAPQMSFDVLSGVASNTYNNQVKADRLSVSSFLSYDKGKFSGNLVLNGYYYNLKNKSTKTVLNEGFTGRIQMNVFFFPSPTIRLSLNSSLMFPTILPQGSTNNFLWYSVFLDKSFFGKRLSLVLGVNNIAEKYYHKRTMLTVPGTFKNTSIEHLPYRLFQVGIIFRINKLKENVSRKRGVSVDDIKN</sequence>
<comment type="subcellular location">
    <subcellularLocation>
        <location evidence="1">Cell outer membrane</location>
    </subcellularLocation>
</comment>
<gene>
    <name evidence="5" type="ORF">KACHI17_02220</name>
</gene>
<evidence type="ECO:0000313" key="5">
    <source>
        <dbReference type="EMBL" id="BFG69341.1"/>
    </source>
</evidence>